<sequence length="371" mass="42358">MQFIVFWVLIVGLVAAWSGNTCYRLRIKCVWQRGCIYRTWAGCCAWGNLNVEIRYQEYFCCSGWRHNGSEVCNIPVCPYDCGGSSRGSCISPGMCRCNAGYTGTYCIEDPTDKAYYPSIEQSTLHFGYYHQVRQMSMYNITIDSAMSTNDVETFWTNRRDANRMNFTFQSIFSPSTLNFPSRPDYIVQYAFGITKADVNVRVTNLNIGEKYDKVLSCYGVSRDNPINEHLYRCDTSIDDFNIRFDSGDTYLVTFRAENGGFRILDNGGGKQYYSGRSTTRRINIKFDTEKPYHCTEKSECTYPVSDMMSVQNDVTKAPIQISWKGWKDQLSKVARYALEVFKLVKGGDGTLKEPYTDLVPNPVPITIKGVQ</sequence>
<keyword evidence="5" id="KW-1185">Reference proteome</keyword>
<protein>
    <recommendedName>
        <fullName evidence="3">EGF-like domain-containing protein</fullName>
    </recommendedName>
</protein>
<evidence type="ECO:0000259" key="3">
    <source>
        <dbReference type="PROSITE" id="PS50026"/>
    </source>
</evidence>
<feature type="disulfide bond" evidence="1">
    <location>
        <begin position="97"/>
        <end position="106"/>
    </location>
</feature>
<evidence type="ECO:0000256" key="2">
    <source>
        <dbReference type="SAM" id="SignalP"/>
    </source>
</evidence>
<feature type="chain" id="PRO_5036501403" description="EGF-like domain-containing protein" evidence="2">
    <location>
        <begin position="17"/>
        <end position="371"/>
    </location>
</feature>
<comment type="caution">
    <text evidence="1">Lacks conserved residue(s) required for the propagation of feature annotation.</text>
</comment>
<feature type="signal peptide" evidence="2">
    <location>
        <begin position="1"/>
        <end position="16"/>
    </location>
</feature>
<dbReference type="PROSITE" id="PS01186">
    <property type="entry name" value="EGF_2"/>
    <property type="match status" value="1"/>
</dbReference>
<dbReference type="PROSITE" id="PS50026">
    <property type="entry name" value="EGF_3"/>
    <property type="match status" value="1"/>
</dbReference>
<keyword evidence="1" id="KW-0245">EGF-like domain</keyword>
<dbReference type="Gene3D" id="2.10.25.10">
    <property type="entry name" value="Laminin"/>
    <property type="match status" value="1"/>
</dbReference>
<dbReference type="PROSITE" id="PS00022">
    <property type="entry name" value="EGF_1"/>
    <property type="match status" value="1"/>
</dbReference>
<evidence type="ECO:0000256" key="1">
    <source>
        <dbReference type="PROSITE-ProRule" id="PRU00076"/>
    </source>
</evidence>
<proteinExistence type="predicted"/>
<feature type="domain" description="EGF-like" evidence="3">
    <location>
        <begin position="73"/>
        <end position="107"/>
    </location>
</feature>
<accession>A0A8W8MBJ2</accession>
<dbReference type="EnsemblMetazoa" id="G32223.1">
    <property type="protein sequence ID" value="G32223.1:cds"/>
    <property type="gene ID" value="G32223"/>
</dbReference>
<keyword evidence="2" id="KW-0732">Signal</keyword>
<organism evidence="4 5">
    <name type="scientific">Magallana gigas</name>
    <name type="common">Pacific oyster</name>
    <name type="synonym">Crassostrea gigas</name>
    <dbReference type="NCBI Taxonomy" id="29159"/>
    <lineage>
        <taxon>Eukaryota</taxon>
        <taxon>Metazoa</taxon>
        <taxon>Spiralia</taxon>
        <taxon>Lophotrochozoa</taxon>
        <taxon>Mollusca</taxon>
        <taxon>Bivalvia</taxon>
        <taxon>Autobranchia</taxon>
        <taxon>Pteriomorphia</taxon>
        <taxon>Ostreida</taxon>
        <taxon>Ostreoidea</taxon>
        <taxon>Ostreidae</taxon>
        <taxon>Magallana</taxon>
    </lineage>
</organism>
<keyword evidence="1" id="KW-1015">Disulfide bond</keyword>
<dbReference type="Proteomes" id="UP000005408">
    <property type="component" value="Unassembled WGS sequence"/>
</dbReference>
<evidence type="ECO:0000313" key="4">
    <source>
        <dbReference type="EnsemblMetazoa" id="G32223.1:cds"/>
    </source>
</evidence>
<reference evidence="4" key="1">
    <citation type="submission" date="2022-08" db="UniProtKB">
        <authorList>
            <consortium name="EnsemblMetazoa"/>
        </authorList>
    </citation>
    <scope>IDENTIFICATION</scope>
    <source>
        <strain evidence="4">05x7-T-G4-1.051#20</strain>
    </source>
</reference>
<name>A0A8W8MBJ2_MAGGI</name>
<dbReference type="InterPro" id="IPR000742">
    <property type="entry name" value="EGF"/>
</dbReference>
<dbReference type="AlphaFoldDB" id="A0A8W8MBJ2"/>
<evidence type="ECO:0000313" key="5">
    <source>
        <dbReference type="Proteomes" id="UP000005408"/>
    </source>
</evidence>